<gene>
    <name evidence="2" type="ORF">JYA64_15740</name>
</gene>
<proteinExistence type="inferred from homology"/>
<dbReference type="SUPFAM" id="SSF53067">
    <property type="entry name" value="Actin-like ATPase domain"/>
    <property type="match status" value="1"/>
</dbReference>
<comment type="caution">
    <text evidence="2">The sequence shown here is derived from an EMBL/GenBank/DDBJ whole genome shotgun (WGS) entry which is preliminary data.</text>
</comment>
<organism evidence="2 3">
    <name type="scientific">Fictibacillus barbaricus</name>
    <dbReference type="NCBI Taxonomy" id="182136"/>
    <lineage>
        <taxon>Bacteria</taxon>
        <taxon>Bacillati</taxon>
        <taxon>Bacillota</taxon>
        <taxon>Bacilli</taxon>
        <taxon>Bacillales</taxon>
        <taxon>Fictibacillaceae</taxon>
        <taxon>Fictibacillus</taxon>
    </lineage>
</organism>
<name>A0ABS2ZEZ5_9BACL</name>
<evidence type="ECO:0000313" key="2">
    <source>
        <dbReference type="EMBL" id="MBN3546760.1"/>
    </source>
</evidence>
<keyword evidence="3" id="KW-1185">Reference proteome</keyword>
<evidence type="ECO:0000313" key="3">
    <source>
        <dbReference type="Proteomes" id="UP001319060"/>
    </source>
</evidence>
<dbReference type="InterPro" id="IPR000600">
    <property type="entry name" value="ROK"/>
</dbReference>
<sequence>MKKKYILAVDVGGTSIECGLFDFSRNLLSSSMLATRDVLMTDVAECIAVEMGDILSKHGISFDEVCCIGLGVPGLVDTKAGVIIKAPSLKWNQYPLKEKLQRLLGIPVFIGNDVNTGLLGEVENGSLKKVNHAVYVMIGTSIGAGLLINGEVYEGSHFSAGELGYLVTDQTVIREGFTPARPGYGYLSSKAGGFGMSFEYEQRTGVQVSAQQLFEQARSGDFTASKMIEEAVSHITTALINIAAVINPEVILISGGVGSQLSPFLEQMDGNLEKYVPIKPELRISSMQNRSVLYGAFSLCRKQLKNL</sequence>
<dbReference type="EMBL" id="JAFHKS010000044">
    <property type="protein sequence ID" value="MBN3546760.1"/>
    <property type="molecule type" value="Genomic_DNA"/>
</dbReference>
<accession>A0ABS2ZEZ5</accession>
<dbReference type="PANTHER" id="PTHR18964">
    <property type="entry name" value="ROK (REPRESSOR, ORF, KINASE) FAMILY"/>
    <property type="match status" value="1"/>
</dbReference>
<dbReference type="Pfam" id="PF00480">
    <property type="entry name" value="ROK"/>
    <property type="match status" value="1"/>
</dbReference>
<evidence type="ECO:0000256" key="1">
    <source>
        <dbReference type="ARBA" id="ARBA00006479"/>
    </source>
</evidence>
<comment type="similarity">
    <text evidence="1">Belongs to the ROK (NagC/XylR) family.</text>
</comment>
<dbReference type="Gene3D" id="3.30.420.40">
    <property type="match status" value="2"/>
</dbReference>
<protein>
    <submittedName>
        <fullName evidence="2">ROK family protein</fullName>
    </submittedName>
</protein>
<dbReference type="RefSeq" id="WP_188401063.1">
    <property type="nucleotide sequence ID" value="NZ_BMCE01000001.1"/>
</dbReference>
<reference evidence="2 3" key="1">
    <citation type="submission" date="2021-01" db="EMBL/GenBank/DDBJ databases">
        <title>Genome Sequencing of Type Strains.</title>
        <authorList>
            <person name="Lemaire J.F."/>
            <person name="Inderbitzin P."/>
            <person name="Collins S.B."/>
            <person name="Wespe N."/>
            <person name="Knight-Connoni V."/>
        </authorList>
    </citation>
    <scope>NUCLEOTIDE SEQUENCE [LARGE SCALE GENOMIC DNA]</scope>
    <source>
        <strain evidence="2 3">DSM 14730</strain>
    </source>
</reference>
<dbReference type="PANTHER" id="PTHR18964:SF149">
    <property type="entry name" value="BIFUNCTIONAL UDP-N-ACETYLGLUCOSAMINE 2-EPIMERASE_N-ACETYLMANNOSAMINE KINASE"/>
    <property type="match status" value="1"/>
</dbReference>
<dbReference type="Proteomes" id="UP001319060">
    <property type="component" value="Unassembled WGS sequence"/>
</dbReference>
<dbReference type="InterPro" id="IPR043129">
    <property type="entry name" value="ATPase_NBD"/>
</dbReference>